<sequence length="162" mass="17753">MGANELSALLWRERELLELLIFKLEEEHLLLQGGKGRWLQHATREVEQVLNLVREAGLGRAVEVAHLATEWGTNEDANLRELASQAPAGPWGEIFAAHLKAMGDLTVQIKDLRDTNEKFIRSAARSAQETLAGLCPAVATYDARGNDGAALSAAARLFDQNL</sequence>
<protein>
    <submittedName>
        <fullName evidence="2">Flagellar protein FlgN</fullName>
    </submittedName>
</protein>
<dbReference type="EMBL" id="QZVS01000084">
    <property type="protein sequence ID" value="RJT88272.1"/>
    <property type="molecule type" value="Genomic_DNA"/>
</dbReference>
<dbReference type="AlphaFoldDB" id="A0A3A5MFR5"/>
<evidence type="ECO:0000313" key="2">
    <source>
        <dbReference type="EMBL" id="RJT88272.1"/>
    </source>
</evidence>
<gene>
    <name evidence="2" type="ORF">D6T64_11125</name>
</gene>
<keyword evidence="3" id="KW-1185">Reference proteome</keyword>
<keyword evidence="2" id="KW-0966">Cell projection</keyword>
<reference evidence="2 3" key="1">
    <citation type="submission" date="2018-09" db="EMBL/GenBank/DDBJ databases">
        <title>Novel species of Cryobacterium.</title>
        <authorList>
            <person name="Liu Q."/>
            <person name="Xin Y.-H."/>
        </authorList>
    </citation>
    <scope>NUCLEOTIDE SEQUENCE [LARGE SCALE GENOMIC DNA]</scope>
    <source>
        <strain evidence="2 3">Hh39</strain>
    </source>
</reference>
<keyword evidence="1" id="KW-1005">Bacterial flagellum biogenesis</keyword>
<dbReference type="Pfam" id="PF05130">
    <property type="entry name" value="FlgN"/>
    <property type="match status" value="1"/>
</dbReference>
<evidence type="ECO:0000313" key="3">
    <source>
        <dbReference type="Proteomes" id="UP000272015"/>
    </source>
</evidence>
<keyword evidence="2" id="KW-0282">Flagellum</keyword>
<comment type="caution">
    <text evidence="2">The sequence shown here is derived from an EMBL/GenBank/DDBJ whole genome shotgun (WGS) entry which is preliminary data.</text>
</comment>
<dbReference type="InterPro" id="IPR036679">
    <property type="entry name" value="FlgN-like_sf"/>
</dbReference>
<dbReference type="OrthoDB" id="3268384at2"/>
<dbReference type="GO" id="GO:0044780">
    <property type="term" value="P:bacterial-type flagellum assembly"/>
    <property type="evidence" value="ECO:0007669"/>
    <property type="project" value="InterPro"/>
</dbReference>
<evidence type="ECO:0000256" key="1">
    <source>
        <dbReference type="ARBA" id="ARBA00022795"/>
    </source>
</evidence>
<name>A0A3A5MFR5_9MICO</name>
<dbReference type="Gene3D" id="1.20.58.300">
    <property type="entry name" value="FlgN-like"/>
    <property type="match status" value="1"/>
</dbReference>
<dbReference type="InterPro" id="IPR007809">
    <property type="entry name" value="FlgN-like"/>
</dbReference>
<dbReference type="Proteomes" id="UP000272015">
    <property type="component" value="Unassembled WGS sequence"/>
</dbReference>
<keyword evidence="2" id="KW-0969">Cilium</keyword>
<dbReference type="SUPFAM" id="SSF140566">
    <property type="entry name" value="FlgN-like"/>
    <property type="match status" value="1"/>
</dbReference>
<accession>A0A3A5MFR5</accession>
<dbReference type="RefSeq" id="WP_119974819.1">
    <property type="nucleotide sequence ID" value="NZ_JBHSQA010000007.1"/>
</dbReference>
<organism evidence="2 3">
    <name type="scientific">Cryobacterium melibiosiphilum</name>
    <dbReference type="NCBI Taxonomy" id="995039"/>
    <lineage>
        <taxon>Bacteria</taxon>
        <taxon>Bacillati</taxon>
        <taxon>Actinomycetota</taxon>
        <taxon>Actinomycetes</taxon>
        <taxon>Micrococcales</taxon>
        <taxon>Microbacteriaceae</taxon>
        <taxon>Cryobacterium</taxon>
    </lineage>
</organism>
<proteinExistence type="predicted"/>